<evidence type="ECO:0000256" key="1">
    <source>
        <dbReference type="SAM" id="Phobius"/>
    </source>
</evidence>
<keyword evidence="1" id="KW-0812">Transmembrane</keyword>
<keyword evidence="1" id="KW-0472">Membrane</keyword>
<gene>
    <name evidence="2" type="ORF">RA178_09745</name>
</gene>
<dbReference type="Proteomes" id="UP001236800">
    <property type="component" value="Chromosome"/>
</dbReference>
<keyword evidence="1" id="KW-1133">Transmembrane helix</keyword>
<dbReference type="AlphaFoldDB" id="A0AA50KH81"/>
<dbReference type="EMBL" id="CP132914">
    <property type="protein sequence ID" value="WMB74854.1"/>
    <property type="molecule type" value="Genomic_DNA"/>
</dbReference>
<organism evidence="2">
    <name type="scientific">Shewanella oncorhynchi</name>
    <dbReference type="NCBI Taxonomy" id="2726434"/>
    <lineage>
        <taxon>Bacteria</taxon>
        <taxon>Pseudomonadati</taxon>
        <taxon>Pseudomonadota</taxon>
        <taxon>Gammaproteobacteria</taxon>
        <taxon>Alteromonadales</taxon>
        <taxon>Shewanellaceae</taxon>
        <taxon>Shewanella</taxon>
    </lineage>
</organism>
<dbReference type="RefSeq" id="WP_306685255.1">
    <property type="nucleotide sequence ID" value="NZ_CP132914.1"/>
</dbReference>
<feature type="transmembrane region" description="Helical" evidence="1">
    <location>
        <begin position="7"/>
        <end position="26"/>
    </location>
</feature>
<proteinExistence type="predicted"/>
<evidence type="ECO:0000313" key="2">
    <source>
        <dbReference type="EMBL" id="WMB74854.1"/>
    </source>
</evidence>
<dbReference type="GeneID" id="301339466"/>
<accession>A0AA50KH81</accession>
<sequence length="126" mass="14385">MVKFLKVIAYVLIGGVVIVGALLLWFDRSKDIDFTIYHPDAWVTCNGKINKDSVEYAQLNKWLQLNNSSWQNYVATAASGYFYKSDDITIHVYKHGVVVNYYDGQNWSQVQKSVDTKEIHGICKSS</sequence>
<protein>
    <submittedName>
        <fullName evidence="2">Uncharacterized protein</fullName>
    </submittedName>
</protein>
<reference evidence="2" key="1">
    <citation type="submission" date="2023-08" db="EMBL/GenBank/DDBJ databases">
        <title>Complete genome sequence of Shewanella oncorhynchi Z-P2, a siderophore putrebactin-producing bacterium.</title>
        <authorList>
            <person name="Zhang Y."/>
        </authorList>
    </citation>
    <scope>NUCLEOTIDE SEQUENCE</scope>
    <source>
        <strain evidence="2">Z-P2</strain>
    </source>
</reference>
<name>A0AA50KH81_9GAMM</name>
<dbReference type="KEGG" id="sog:RA178_09745"/>